<dbReference type="EMBL" id="CP119965">
    <property type="protein sequence ID" value="WFD40843.1"/>
    <property type="molecule type" value="Genomic_DNA"/>
</dbReference>
<dbReference type="InterPro" id="IPR002646">
    <property type="entry name" value="PolA_pol_head_dom"/>
</dbReference>
<dbReference type="GeneID" id="85227485"/>
<keyword evidence="2 5" id="KW-0808">Transferase</keyword>
<evidence type="ECO:0000256" key="4">
    <source>
        <dbReference type="ARBA" id="ARBA00022884"/>
    </source>
</evidence>
<evidence type="ECO:0000259" key="7">
    <source>
        <dbReference type="Pfam" id="PF12627"/>
    </source>
</evidence>
<evidence type="ECO:0000259" key="6">
    <source>
        <dbReference type="Pfam" id="PF01743"/>
    </source>
</evidence>
<dbReference type="GO" id="GO:0004810">
    <property type="term" value="F:CCA tRNA nucleotidyltransferase activity"/>
    <property type="evidence" value="ECO:0007669"/>
    <property type="project" value="UniProtKB-EC"/>
</dbReference>
<keyword evidence="8" id="KW-0548">Nucleotidyltransferase</keyword>
<dbReference type="Gene3D" id="3.30.460.10">
    <property type="entry name" value="Beta Polymerase, domain 2"/>
    <property type="match status" value="1"/>
</dbReference>
<comment type="similarity">
    <text evidence="1 5">Belongs to the tRNA nucleotidyltransferase/poly(A) polymerase family.</text>
</comment>
<evidence type="ECO:0000256" key="1">
    <source>
        <dbReference type="ARBA" id="ARBA00007265"/>
    </source>
</evidence>
<evidence type="ECO:0000256" key="5">
    <source>
        <dbReference type="RuleBase" id="RU003953"/>
    </source>
</evidence>
<dbReference type="GO" id="GO:0052929">
    <property type="term" value="F:ATP:3'-cytidine-cytidine-tRNA adenylyltransferase activity"/>
    <property type="evidence" value="ECO:0007669"/>
    <property type="project" value="TreeGrafter"/>
</dbReference>
<dbReference type="SUPFAM" id="SSF81891">
    <property type="entry name" value="Poly A polymerase C-terminal region-like"/>
    <property type="match status" value="1"/>
</dbReference>
<dbReference type="InterPro" id="IPR032828">
    <property type="entry name" value="PolyA_RNA-bd"/>
</dbReference>
<keyword evidence="3" id="KW-0547">Nucleotide-binding</keyword>
<keyword evidence="9" id="KW-1185">Reference proteome</keyword>
<evidence type="ECO:0000313" key="9">
    <source>
        <dbReference type="Proteomes" id="UP001217754"/>
    </source>
</evidence>
<proteinExistence type="inferred from homology"/>
<dbReference type="Pfam" id="PF01743">
    <property type="entry name" value="PolyA_pol"/>
    <property type="match status" value="1"/>
</dbReference>
<dbReference type="GO" id="GO:0052927">
    <property type="term" value="F:CC tRNA cytidylyltransferase activity"/>
    <property type="evidence" value="ECO:0007669"/>
    <property type="project" value="TreeGrafter"/>
</dbReference>
<reference evidence="8" key="1">
    <citation type="submission" date="2023-03" db="EMBL/GenBank/DDBJ databases">
        <title>Mating type loci evolution in Malassezia.</title>
        <authorList>
            <person name="Coelho M.A."/>
        </authorList>
    </citation>
    <scope>NUCLEOTIDE SEQUENCE</scope>
    <source>
        <strain evidence="8">CBS 9431</strain>
    </source>
</reference>
<dbReference type="EC" id="2.7.7.72" evidence="8"/>
<dbReference type="GO" id="GO:0001680">
    <property type="term" value="P:tRNA 3'-terminal CCA addition"/>
    <property type="evidence" value="ECO:0007669"/>
    <property type="project" value="TreeGrafter"/>
</dbReference>
<keyword evidence="4 5" id="KW-0694">RNA-binding</keyword>
<feature type="domain" description="tRNA nucleotidyltransferase/poly(A) polymerase RNA and SrmB- binding" evidence="7">
    <location>
        <begin position="225"/>
        <end position="265"/>
    </location>
</feature>
<protein>
    <submittedName>
        <fullName evidence="8">CCA tRNA nucleotidyltransferase</fullName>
        <ecNumber evidence="8">2.7.7.72</ecNumber>
    </submittedName>
</protein>
<dbReference type="GO" id="GO:0003723">
    <property type="term" value="F:RNA binding"/>
    <property type="evidence" value="ECO:0007669"/>
    <property type="project" value="UniProtKB-KW"/>
</dbReference>
<dbReference type="SUPFAM" id="SSF81301">
    <property type="entry name" value="Nucleotidyltransferase"/>
    <property type="match status" value="1"/>
</dbReference>
<dbReference type="RefSeq" id="XP_060123740.1">
    <property type="nucleotide sequence ID" value="XM_060267757.1"/>
</dbReference>
<dbReference type="Pfam" id="PF12627">
    <property type="entry name" value="PolyA_pol_RNAbd"/>
    <property type="match status" value="1"/>
</dbReference>
<feature type="domain" description="Poly A polymerase head" evidence="6">
    <location>
        <begin position="10"/>
        <end position="166"/>
    </location>
</feature>
<sequence>MPQDGLGCEARIAGGWVRDKLLHKQSHDLDVSLSTLTGYNFALFLRAYMESDTFRASPLFSELAALAERNTATMSQIGKIAANPEQSKNLETATARLLGLDLDFVNLRKEEYHGESRIPVMSFGTPLEDALRRDITVNTLFYNVHTRRVEDWTEKGLADMKEGIVRTPMDPVVTFTDDPLRILRCVRFASRFGYSIHADIVACLRGSSSEDPQRAQSVAEELRESLMRKVSRERFGIEVDKMLSGPDPLRALQLLSELQLYTAVFLPPPQEDVTYIDEEGQTVSRSIFDERAALATASLLQDILCHGGRYAVSERLPESLADAVWNDKDALRLLWFTVALLPLYGIQSPEKKKMVWPGARVIQSGLKLGSKNTKDPVECIYHAAELLTRPDLERFPGEDEELFTRKSSIGLLLRNANIINPRLGVTLPTTLLYSFLSDLIPYWSDNGHGLELDEGAAQAIAREYAAFWELVKTEHLDEAALERPILDGNQIAETLECDRSLIHRIQPYVVAYQLDHAEPSDPAERAAACAAYLKDEWTAGHIVPVSERRAPGAEKKKRLKQ</sequence>
<dbReference type="GO" id="GO:0000166">
    <property type="term" value="F:nucleotide binding"/>
    <property type="evidence" value="ECO:0007669"/>
    <property type="project" value="UniProtKB-KW"/>
</dbReference>
<dbReference type="InterPro" id="IPR043519">
    <property type="entry name" value="NT_sf"/>
</dbReference>
<dbReference type="Gene3D" id="1.10.3090.10">
    <property type="entry name" value="cca-adding enzyme, domain 2"/>
    <property type="match status" value="1"/>
</dbReference>
<dbReference type="AlphaFoldDB" id="A0AAF0JBU0"/>
<dbReference type="CDD" id="cd05398">
    <property type="entry name" value="NT_ClassII-CCAase"/>
    <property type="match status" value="1"/>
</dbReference>
<name>A0AAF0JBU0_9BASI</name>
<evidence type="ECO:0000256" key="3">
    <source>
        <dbReference type="ARBA" id="ARBA00022741"/>
    </source>
</evidence>
<dbReference type="Proteomes" id="UP001217754">
    <property type="component" value="Chromosome 8"/>
</dbReference>
<dbReference type="PANTHER" id="PTHR13734">
    <property type="entry name" value="TRNA-NUCLEOTIDYLTRANSFERASE"/>
    <property type="match status" value="1"/>
</dbReference>
<gene>
    <name evidence="8" type="primary">CCA1</name>
    <name evidence="8" type="ORF">MJAP1_003834</name>
</gene>
<organism evidence="8 9">
    <name type="scientific">Malassezia japonica</name>
    <dbReference type="NCBI Taxonomy" id="223818"/>
    <lineage>
        <taxon>Eukaryota</taxon>
        <taxon>Fungi</taxon>
        <taxon>Dikarya</taxon>
        <taxon>Basidiomycota</taxon>
        <taxon>Ustilaginomycotina</taxon>
        <taxon>Malasseziomycetes</taxon>
        <taxon>Malasseziales</taxon>
        <taxon>Malasseziaceae</taxon>
        <taxon>Malassezia</taxon>
    </lineage>
</organism>
<dbReference type="PANTHER" id="PTHR13734:SF5">
    <property type="entry name" value="CCA TRNA NUCLEOTIDYLTRANSFERASE, MITOCHONDRIAL"/>
    <property type="match status" value="1"/>
</dbReference>
<accession>A0AAF0JBU0</accession>
<evidence type="ECO:0000256" key="2">
    <source>
        <dbReference type="ARBA" id="ARBA00022679"/>
    </source>
</evidence>
<evidence type="ECO:0000313" key="8">
    <source>
        <dbReference type="EMBL" id="WFD40843.1"/>
    </source>
</evidence>